<proteinExistence type="predicted"/>
<evidence type="ECO:0000313" key="1">
    <source>
        <dbReference type="EMBL" id="KZV94208.1"/>
    </source>
</evidence>
<name>A0A165J1Y8_EXIGL</name>
<protein>
    <submittedName>
        <fullName evidence="1">Uncharacterized protein</fullName>
    </submittedName>
</protein>
<sequence>MGAGHSLRELVLVEERPQYSSDGPWNKLLPGSHWARFDALERLDWGFRQTRLASDGHEYLPNLKFLRIRYAHESFLDVESTGARARGSLGGAESLFKKHGKKLKYLSAYLGLRQSDVLECPALETLELRQEVQPAVLCNVKHSNIRQIKLNWATLPSVSS</sequence>
<dbReference type="AlphaFoldDB" id="A0A165J1Y8"/>
<reference evidence="1 2" key="1">
    <citation type="journal article" date="2016" name="Mol. Biol. Evol.">
        <title>Comparative Genomics of Early-Diverging Mushroom-Forming Fungi Provides Insights into the Origins of Lignocellulose Decay Capabilities.</title>
        <authorList>
            <person name="Nagy L.G."/>
            <person name="Riley R."/>
            <person name="Tritt A."/>
            <person name="Adam C."/>
            <person name="Daum C."/>
            <person name="Floudas D."/>
            <person name="Sun H."/>
            <person name="Yadav J.S."/>
            <person name="Pangilinan J."/>
            <person name="Larsson K.H."/>
            <person name="Matsuura K."/>
            <person name="Barry K."/>
            <person name="Labutti K."/>
            <person name="Kuo R."/>
            <person name="Ohm R.A."/>
            <person name="Bhattacharya S.S."/>
            <person name="Shirouzu T."/>
            <person name="Yoshinaga Y."/>
            <person name="Martin F.M."/>
            <person name="Grigoriev I.V."/>
            <person name="Hibbett D.S."/>
        </authorList>
    </citation>
    <scope>NUCLEOTIDE SEQUENCE [LARGE SCALE GENOMIC DNA]</scope>
    <source>
        <strain evidence="1 2">HHB12029</strain>
    </source>
</reference>
<dbReference type="Proteomes" id="UP000077266">
    <property type="component" value="Unassembled WGS sequence"/>
</dbReference>
<keyword evidence="2" id="KW-1185">Reference proteome</keyword>
<gene>
    <name evidence="1" type="ORF">EXIGLDRAFT_767378</name>
</gene>
<accession>A0A165J1Y8</accession>
<dbReference type="EMBL" id="KV425977">
    <property type="protein sequence ID" value="KZV94208.1"/>
    <property type="molecule type" value="Genomic_DNA"/>
</dbReference>
<evidence type="ECO:0000313" key="2">
    <source>
        <dbReference type="Proteomes" id="UP000077266"/>
    </source>
</evidence>
<dbReference type="InParanoid" id="A0A165J1Y8"/>
<organism evidence="1 2">
    <name type="scientific">Exidia glandulosa HHB12029</name>
    <dbReference type="NCBI Taxonomy" id="1314781"/>
    <lineage>
        <taxon>Eukaryota</taxon>
        <taxon>Fungi</taxon>
        <taxon>Dikarya</taxon>
        <taxon>Basidiomycota</taxon>
        <taxon>Agaricomycotina</taxon>
        <taxon>Agaricomycetes</taxon>
        <taxon>Auriculariales</taxon>
        <taxon>Exidiaceae</taxon>
        <taxon>Exidia</taxon>
    </lineage>
</organism>